<evidence type="ECO:0000313" key="12">
    <source>
        <dbReference type="EnsemblMetazoa" id="SMAR010074-PA"/>
    </source>
</evidence>
<evidence type="ECO:0000256" key="8">
    <source>
        <dbReference type="ARBA" id="ARBA00023136"/>
    </source>
</evidence>
<dbReference type="eggNOG" id="KOG4641">
    <property type="taxonomic scope" value="Eukaryota"/>
</dbReference>
<protein>
    <recommendedName>
        <fullName evidence="11">TIR domain-containing protein</fullName>
    </recommendedName>
</protein>
<dbReference type="Pfam" id="PF01582">
    <property type="entry name" value="TIR"/>
    <property type="match status" value="1"/>
</dbReference>
<sequence length="530" mass="61549">MPYNCLQSITISKNDIRTFYELDFSFNKLTQIPKHFHEMFFMSFYDLSYNNINTVSKTDFDILPHVMYLNLSDNNLRSLPQDTLNDLFLLNELNLSHNFISDLPENIFDKNIFLQKLDFDSTNSLKVLRLESNDIVEFRLDNTKPFRFENIENHFCSSPPKLNGTSLANIQNNLLCDYAENCPVSCHCYIDDIENILWVLIDCTNSKLTHFPNITSYGLSVAIHLNLSHNQISSLPSKSDPIWTKITILDLSHNRIDTLKNMTLRPILTTLYLTYNSLSEFDHHIASLSQVTHLKLANNPWKCNCEMSKLLYKSEIVYYMFSKGICLKFVSDDDIDADKVYDAFVSYSNEDENWIRDFLVPGLETGNPTYNLCLHNRDWLAGEFITDQIVKSVKSSRRTIIVLTDNFLNSPWSRLEFDVAYQQGLKDQVRRLLIVIPNEVPDLSQIDPNFKTFITLTTYIQANKPHFWSKLRASMPRTKPKSKSSTTRRSVYLNSDVSHEENIEMNTKYTPGALRLIHSEFGRRHKIASD</sequence>
<dbReference type="EMBL" id="JH431958">
    <property type="status" value="NOT_ANNOTATED_CDS"/>
    <property type="molecule type" value="Genomic_DNA"/>
</dbReference>
<evidence type="ECO:0000313" key="13">
    <source>
        <dbReference type="Proteomes" id="UP000014500"/>
    </source>
</evidence>
<dbReference type="Pfam" id="PF13855">
    <property type="entry name" value="LRR_8"/>
    <property type="match status" value="1"/>
</dbReference>
<evidence type="ECO:0000256" key="1">
    <source>
        <dbReference type="ARBA" id="ARBA00004167"/>
    </source>
</evidence>
<dbReference type="eggNOG" id="KOG0619">
    <property type="taxonomic scope" value="Eukaryota"/>
</dbReference>
<dbReference type="AlphaFoldDB" id="T1J8N8"/>
<dbReference type="PROSITE" id="PS51450">
    <property type="entry name" value="LRR"/>
    <property type="match status" value="2"/>
</dbReference>
<evidence type="ECO:0000256" key="4">
    <source>
        <dbReference type="ARBA" id="ARBA00022692"/>
    </source>
</evidence>
<dbReference type="Gene3D" id="3.80.10.10">
    <property type="entry name" value="Ribonuclease Inhibitor"/>
    <property type="match status" value="2"/>
</dbReference>
<dbReference type="OMA" id="IENILWV"/>
<evidence type="ECO:0000256" key="6">
    <source>
        <dbReference type="ARBA" id="ARBA00022737"/>
    </source>
</evidence>
<dbReference type="PANTHER" id="PTHR24365:SF541">
    <property type="entry name" value="PROTEIN TOLL-RELATED"/>
    <property type="match status" value="1"/>
</dbReference>
<keyword evidence="7" id="KW-1133">Transmembrane helix</keyword>
<name>T1J8N8_STRMM</name>
<keyword evidence="3" id="KW-0433">Leucine-rich repeat</keyword>
<dbReference type="EnsemblMetazoa" id="SMAR010074-RA">
    <property type="protein sequence ID" value="SMAR010074-PA"/>
    <property type="gene ID" value="SMAR010074"/>
</dbReference>
<proteinExistence type="inferred from homology"/>
<comment type="similarity">
    <text evidence="2">Belongs to the Toll-like receptor family.</text>
</comment>
<accession>T1J8N8</accession>
<keyword evidence="6" id="KW-0677">Repeat</keyword>
<organism evidence="12 13">
    <name type="scientific">Strigamia maritima</name>
    <name type="common">European centipede</name>
    <name type="synonym">Geophilus maritimus</name>
    <dbReference type="NCBI Taxonomy" id="126957"/>
    <lineage>
        <taxon>Eukaryota</taxon>
        <taxon>Metazoa</taxon>
        <taxon>Ecdysozoa</taxon>
        <taxon>Arthropoda</taxon>
        <taxon>Myriapoda</taxon>
        <taxon>Chilopoda</taxon>
        <taxon>Pleurostigmophora</taxon>
        <taxon>Geophilomorpha</taxon>
        <taxon>Linotaeniidae</taxon>
        <taxon>Strigamia</taxon>
    </lineage>
</organism>
<evidence type="ECO:0000256" key="10">
    <source>
        <dbReference type="ARBA" id="ARBA00023180"/>
    </source>
</evidence>
<dbReference type="Proteomes" id="UP000014500">
    <property type="component" value="Unassembled WGS sequence"/>
</dbReference>
<evidence type="ECO:0000259" key="11">
    <source>
        <dbReference type="PROSITE" id="PS50104"/>
    </source>
</evidence>
<comment type="subcellular location">
    <subcellularLocation>
        <location evidence="1">Membrane</location>
        <topology evidence="1">Single-pass membrane protein</topology>
    </subcellularLocation>
</comment>
<evidence type="ECO:0000256" key="2">
    <source>
        <dbReference type="ARBA" id="ARBA00009634"/>
    </source>
</evidence>
<dbReference type="STRING" id="126957.T1J8N8"/>
<dbReference type="HOGENOM" id="CLU_014808_1_0_1"/>
<evidence type="ECO:0000256" key="7">
    <source>
        <dbReference type="ARBA" id="ARBA00022989"/>
    </source>
</evidence>
<keyword evidence="13" id="KW-1185">Reference proteome</keyword>
<dbReference type="InterPro" id="IPR003591">
    <property type="entry name" value="Leu-rich_rpt_typical-subtyp"/>
</dbReference>
<dbReference type="PRINTS" id="PR01537">
    <property type="entry name" value="INTRLKN1R1F"/>
</dbReference>
<keyword evidence="10" id="KW-0325">Glycoprotein</keyword>
<dbReference type="InterPro" id="IPR000157">
    <property type="entry name" value="TIR_dom"/>
</dbReference>
<dbReference type="SMART" id="SM00255">
    <property type="entry name" value="TIR"/>
    <property type="match status" value="1"/>
</dbReference>
<dbReference type="GO" id="GO:0005886">
    <property type="term" value="C:plasma membrane"/>
    <property type="evidence" value="ECO:0007669"/>
    <property type="project" value="TreeGrafter"/>
</dbReference>
<keyword evidence="9" id="KW-0675">Receptor</keyword>
<keyword evidence="5" id="KW-0732">Signal</keyword>
<dbReference type="InterPro" id="IPR032675">
    <property type="entry name" value="LRR_dom_sf"/>
</dbReference>
<dbReference type="Gene3D" id="3.40.50.10140">
    <property type="entry name" value="Toll/interleukin-1 receptor homology (TIR) domain"/>
    <property type="match status" value="1"/>
</dbReference>
<reference evidence="13" key="1">
    <citation type="submission" date="2011-05" db="EMBL/GenBank/DDBJ databases">
        <authorList>
            <person name="Richards S.R."/>
            <person name="Qu J."/>
            <person name="Jiang H."/>
            <person name="Jhangiani S.N."/>
            <person name="Agravi P."/>
            <person name="Goodspeed R."/>
            <person name="Gross S."/>
            <person name="Mandapat C."/>
            <person name="Jackson L."/>
            <person name="Mathew T."/>
            <person name="Pu L."/>
            <person name="Thornton R."/>
            <person name="Saada N."/>
            <person name="Wilczek-Boney K.B."/>
            <person name="Lee S."/>
            <person name="Kovar C."/>
            <person name="Wu Y."/>
            <person name="Scherer S.E."/>
            <person name="Worley K.C."/>
            <person name="Muzny D.M."/>
            <person name="Gibbs R."/>
        </authorList>
    </citation>
    <scope>NUCLEOTIDE SEQUENCE</scope>
    <source>
        <strain evidence="13">Brora</strain>
    </source>
</reference>
<evidence type="ECO:0000256" key="5">
    <source>
        <dbReference type="ARBA" id="ARBA00022729"/>
    </source>
</evidence>
<dbReference type="SMART" id="SM00369">
    <property type="entry name" value="LRR_TYP"/>
    <property type="match status" value="4"/>
</dbReference>
<feature type="domain" description="TIR" evidence="11">
    <location>
        <begin position="339"/>
        <end position="475"/>
    </location>
</feature>
<dbReference type="InterPro" id="IPR001611">
    <property type="entry name" value="Leu-rich_rpt"/>
</dbReference>
<keyword evidence="4" id="KW-0812">Transmembrane</keyword>
<dbReference type="PANTHER" id="PTHR24365">
    <property type="entry name" value="TOLL-LIKE RECEPTOR"/>
    <property type="match status" value="1"/>
</dbReference>
<evidence type="ECO:0000256" key="9">
    <source>
        <dbReference type="ARBA" id="ARBA00023170"/>
    </source>
</evidence>
<dbReference type="GO" id="GO:0007165">
    <property type="term" value="P:signal transduction"/>
    <property type="evidence" value="ECO:0007669"/>
    <property type="project" value="InterPro"/>
</dbReference>
<dbReference type="GO" id="GO:0038023">
    <property type="term" value="F:signaling receptor activity"/>
    <property type="evidence" value="ECO:0007669"/>
    <property type="project" value="TreeGrafter"/>
</dbReference>
<reference evidence="12" key="2">
    <citation type="submission" date="2015-02" db="UniProtKB">
        <authorList>
            <consortium name="EnsemblMetazoa"/>
        </authorList>
    </citation>
    <scope>IDENTIFICATION</scope>
</reference>
<dbReference type="SUPFAM" id="SSF52200">
    <property type="entry name" value="Toll/Interleukin receptor TIR domain"/>
    <property type="match status" value="1"/>
</dbReference>
<dbReference type="SUPFAM" id="SSF52058">
    <property type="entry name" value="L domain-like"/>
    <property type="match status" value="1"/>
</dbReference>
<evidence type="ECO:0000256" key="3">
    <source>
        <dbReference type="ARBA" id="ARBA00022614"/>
    </source>
</evidence>
<keyword evidence="8" id="KW-0472">Membrane</keyword>
<dbReference type="PhylomeDB" id="T1J8N8"/>
<dbReference type="InterPro" id="IPR035897">
    <property type="entry name" value="Toll_tir_struct_dom_sf"/>
</dbReference>
<dbReference type="PROSITE" id="PS50104">
    <property type="entry name" value="TIR"/>
    <property type="match status" value="1"/>
</dbReference>